<keyword evidence="5 9" id="KW-0812">Transmembrane</keyword>
<feature type="transmembrane region" description="Helical" evidence="9">
    <location>
        <begin position="345"/>
        <end position="365"/>
    </location>
</feature>
<evidence type="ECO:0000259" key="10">
    <source>
        <dbReference type="Pfam" id="PF25230"/>
    </source>
</evidence>
<protein>
    <recommendedName>
        <fullName evidence="10">DUF7846 domain-containing protein</fullName>
    </recommendedName>
</protein>
<keyword evidence="4" id="KW-0808">Transferase</keyword>
<feature type="domain" description="DUF7846" evidence="10">
    <location>
        <begin position="473"/>
        <end position="645"/>
    </location>
</feature>
<gene>
    <name evidence="11" type="ORF">M0R89_14560</name>
</gene>
<keyword evidence="6 9" id="KW-1133">Transmembrane helix</keyword>
<evidence type="ECO:0000313" key="12">
    <source>
        <dbReference type="Proteomes" id="UP000830729"/>
    </source>
</evidence>
<feature type="transmembrane region" description="Helical" evidence="9">
    <location>
        <begin position="422"/>
        <end position="444"/>
    </location>
</feature>
<evidence type="ECO:0000256" key="8">
    <source>
        <dbReference type="SAM" id="MobiDB-lite"/>
    </source>
</evidence>
<feature type="transmembrane region" description="Helical" evidence="9">
    <location>
        <begin position="123"/>
        <end position="139"/>
    </location>
</feature>
<evidence type="ECO:0000256" key="7">
    <source>
        <dbReference type="ARBA" id="ARBA00023136"/>
    </source>
</evidence>
<dbReference type="GeneID" id="72186445"/>
<reference evidence="11 12" key="1">
    <citation type="submission" date="2022-04" db="EMBL/GenBank/DDBJ databases">
        <title>Diverse halophilic archaea isolated from saline environments.</title>
        <authorList>
            <person name="Cui H.-L."/>
        </authorList>
    </citation>
    <scope>NUCLEOTIDE SEQUENCE [LARGE SCALE GENOMIC DNA]</scope>
    <source>
        <strain evidence="11 12">XZYJT49</strain>
    </source>
</reference>
<dbReference type="Proteomes" id="UP000830729">
    <property type="component" value="Chromosome"/>
</dbReference>
<dbReference type="Pfam" id="PF25230">
    <property type="entry name" value="DUF7846"/>
    <property type="match status" value="1"/>
</dbReference>
<keyword evidence="2" id="KW-1003">Cell membrane</keyword>
<dbReference type="GO" id="GO:0008610">
    <property type="term" value="P:lipid biosynthetic process"/>
    <property type="evidence" value="ECO:0007669"/>
    <property type="project" value="UniProtKB-ARBA"/>
</dbReference>
<dbReference type="PANTHER" id="PTHR33908">
    <property type="entry name" value="MANNOSYLTRANSFERASE YKCB-RELATED"/>
    <property type="match status" value="1"/>
</dbReference>
<dbReference type="GO" id="GO:0016763">
    <property type="term" value="F:pentosyltransferase activity"/>
    <property type="evidence" value="ECO:0007669"/>
    <property type="project" value="TreeGrafter"/>
</dbReference>
<feature type="compositionally biased region" description="Polar residues" evidence="8">
    <location>
        <begin position="695"/>
        <end position="706"/>
    </location>
</feature>
<feature type="transmembrane region" description="Helical" evidence="9">
    <location>
        <begin position="96"/>
        <end position="116"/>
    </location>
</feature>
<dbReference type="PANTHER" id="PTHR33908:SF11">
    <property type="entry name" value="MEMBRANE PROTEIN"/>
    <property type="match status" value="1"/>
</dbReference>
<accession>A0A8U0HSU1</accession>
<dbReference type="KEGG" id="halx:M0R89_14560"/>
<evidence type="ECO:0000256" key="5">
    <source>
        <dbReference type="ARBA" id="ARBA00022692"/>
    </source>
</evidence>
<sequence length="722" mass="76701">MKRRRFRLLSAALATLAGAVVLLTATELFPYHTTNHDEAVYLQQAAMLLEGQLSLYPPVPDSFRPWFFVRDGARLYPKYAPVPAAMFAVGKLLGGFRLALAGVAAANVALTVAVASAAFDRRTGLLAGAFLLASPLFLIDSSVFLPYAPTTFWNLLFAFAYLRSARREATGGASASDRGTNGYALLAGLAVGAAFFARPYTAVLFAAPFVAHAGYSLWVGPSAKRLTRLSLTALGGLAGVGVALAYNAAMTGSPTVFPYAAFAPQDGLGFGHREILGYARDYTPALALRANAEVVALLFTEWVVGGPVGTLLAAVGVGAFLRRVAPDFRRRSEWSPDLTDAQAKATLAGLFLTVVAGNVFFWGNLNVLGSLADPADGLVDTLGPYYHFDLLVPTAAFAAHGALLGLDRARALVGDRTRRRRAVVAGVALAGCVLLAGATAGLLAPTVADHAETTDAYEAAYQPFEERQLSNSVVFLPTPYGDWLNHPFQHLRNDPGFDGERVYALSDGPDDLAVVAAYPNRSYYRYVYRGEWTPFLGDPVDPALHRVRAVRGERLALNATLAVPDYAESVSARVSTGDESAYYGVAGTPENVSLGLRVSNGTARLAGPGVSSVGENATVPVGREDEIVVQVFVSDATGGFSYRLELPVRRTDGEVAALTPYREVCFVPDNCNGAAAYIEGAVPDGVRMETTLRANRSGQVARTENATARAPLDSRRGFESRG</sequence>
<dbReference type="RefSeq" id="WP_248649808.1">
    <property type="nucleotide sequence ID" value="NZ_CP096659.1"/>
</dbReference>
<keyword evidence="3" id="KW-0328">Glycosyltransferase</keyword>
<evidence type="ECO:0000256" key="1">
    <source>
        <dbReference type="ARBA" id="ARBA00004651"/>
    </source>
</evidence>
<feature type="region of interest" description="Disordered" evidence="8">
    <location>
        <begin position="695"/>
        <end position="722"/>
    </location>
</feature>
<evidence type="ECO:0000256" key="4">
    <source>
        <dbReference type="ARBA" id="ARBA00022679"/>
    </source>
</evidence>
<dbReference type="EMBL" id="CP096659">
    <property type="protein sequence ID" value="UPV73756.1"/>
    <property type="molecule type" value="Genomic_DNA"/>
</dbReference>
<dbReference type="InterPro" id="IPR057168">
    <property type="entry name" value="DUF7846"/>
</dbReference>
<comment type="subcellular location">
    <subcellularLocation>
        <location evidence="1">Cell membrane</location>
        <topology evidence="1">Multi-pass membrane protein</topology>
    </subcellularLocation>
</comment>
<organism evidence="11 12">
    <name type="scientific">Halorussus limi</name>
    <dbReference type="NCBI Taxonomy" id="2938695"/>
    <lineage>
        <taxon>Archaea</taxon>
        <taxon>Methanobacteriati</taxon>
        <taxon>Methanobacteriota</taxon>
        <taxon>Stenosarchaea group</taxon>
        <taxon>Halobacteria</taxon>
        <taxon>Halobacteriales</taxon>
        <taxon>Haladaptataceae</taxon>
        <taxon>Halorussus</taxon>
    </lineage>
</organism>
<feature type="compositionally biased region" description="Basic and acidic residues" evidence="8">
    <location>
        <begin position="712"/>
        <end position="722"/>
    </location>
</feature>
<dbReference type="InterPro" id="IPR050297">
    <property type="entry name" value="LipidA_mod_glycosyltrf_83"/>
</dbReference>
<feature type="transmembrane region" description="Helical" evidence="9">
    <location>
        <begin position="203"/>
        <end position="219"/>
    </location>
</feature>
<dbReference type="GO" id="GO:0005886">
    <property type="term" value="C:plasma membrane"/>
    <property type="evidence" value="ECO:0007669"/>
    <property type="project" value="UniProtKB-SubCell"/>
</dbReference>
<feature type="transmembrane region" description="Helical" evidence="9">
    <location>
        <begin position="231"/>
        <end position="249"/>
    </location>
</feature>
<evidence type="ECO:0000256" key="2">
    <source>
        <dbReference type="ARBA" id="ARBA00022475"/>
    </source>
</evidence>
<dbReference type="AlphaFoldDB" id="A0A8U0HSU1"/>
<evidence type="ECO:0000256" key="9">
    <source>
        <dbReference type="SAM" id="Phobius"/>
    </source>
</evidence>
<keyword evidence="12" id="KW-1185">Reference proteome</keyword>
<keyword evidence="7 9" id="KW-0472">Membrane</keyword>
<proteinExistence type="predicted"/>
<evidence type="ECO:0000313" key="11">
    <source>
        <dbReference type="EMBL" id="UPV73756.1"/>
    </source>
</evidence>
<evidence type="ECO:0000256" key="6">
    <source>
        <dbReference type="ARBA" id="ARBA00022989"/>
    </source>
</evidence>
<feature type="transmembrane region" description="Helical" evidence="9">
    <location>
        <begin position="302"/>
        <end position="324"/>
    </location>
</feature>
<feature type="transmembrane region" description="Helical" evidence="9">
    <location>
        <begin position="385"/>
        <end position="406"/>
    </location>
</feature>
<evidence type="ECO:0000256" key="3">
    <source>
        <dbReference type="ARBA" id="ARBA00022676"/>
    </source>
</evidence>
<name>A0A8U0HSU1_9EURY</name>